<feature type="compositionally biased region" description="Polar residues" evidence="1">
    <location>
        <begin position="105"/>
        <end position="114"/>
    </location>
</feature>
<dbReference type="EMBL" id="KN551518">
    <property type="protein sequence ID" value="KHJ92173.1"/>
    <property type="molecule type" value="Genomic_DNA"/>
</dbReference>
<accession>A0A0B1T3R2</accession>
<evidence type="ECO:0000313" key="2">
    <source>
        <dbReference type="EMBL" id="KHJ92173.1"/>
    </source>
</evidence>
<proteinExistence type="predicted"/>
<protein>
    <submittedName>
        <fullName evidence="2">Uncharacterized protein</fullName>
    </submittedName>
</protein>
<dbReference type="AlphaFoldDB" id="A0A0B1T3R2"/>
<organism evidence="2 3">
    <name type="scientific">Oesophagostomum dentatum</name>
    <name type="common">Nodular worm</name>
    <dbReference type="NCBI Taxonomy" id="61180"/>
    <lineage>
        <taxon>Eukaryota</taxon>
        <taxon>Metazoa</taxon>
        <taxon>Ecdysozoa</taxon>
        <taxon>Nematoda</taxon>
        <taxon>Chromadorea</taxon>
        <taxon>Rhabditida</taxon>
        <taxon>Rhabditina</taxon>
        <taxon>Rhabditomorpha</taxon>
        <taxon>Strongyloidea</taxon>
        <taxon>Strongylidae</taxon>
        <taxon>Oesophagostomum</taxon>
    </lineage>
</organism>
<reference evidence="2 3" key="1">
    <citation type="submission" date="2014-03" db="EMBL/GenBank/DDBJ databases">
        <title>Draft genome of the hookworm Oesophagostomum dentatum.</title>
        <authorList>
            <person name="Mitreva M."/>
        </authorList>
    </citation>
    <scope>NUCLEOTIDE SEQUENCE [LARGE SCALE GENOMIC DNA]</scope>
    <source>
        <strain evidence="2 3">OD-Hann</strain>
    </source>
</reference>
<gene>
    <name evidence="2" type="ORF">OESDEN_07941</name>
</gene>
<evidence type="ECO:0000313" key="3">
    <source>
        <dbReference type="Proteomes" id="UP000053660"/>
    </source>
</evidence>
<name>A0A0B1T3R2_OESDE</name>
<feature type="region of interest" description="Disordered" evidence="1">
    <location>
        <begin position="81"/>
        <end position="114"/>
    </location>
</feature>
<dbReference type="Proteomes" id="UP000053660">
    <property type="component" value="Unassembled WGS sequence"/>
</dbReference>
<evidence type="ECO:0000256" key="1">
    <source>
        <dbReference type="SAM" id="MobiDB-lite"/>
    </source>
</evidence>
<sequence>MYALIPSSISLANESTEHIQETLEGIAEQDEHIEEKGSRATSPSNLAMHYKLPPLKNLSIEDQTDLNTSETMREIWYRTRRRGDATATATRANQIPSGTLHAETGTPSSSAENPTQIQTIKRNVDPATNTAILNAHSVSTSAESTEATQALTVAGLETKKQEK</sequence>
<keyword evidence="3" id="KW-1185">Reference proteome</keyword>